<gene>
    <name evidence="2" type="ORF">NCS_30241</name>
</gene>
<accession>A0A2H1FI04</accession>
<sequence length="159" mass="17061">MQRQALELVFSNKKYLALSASIFFSLFFTLSIVSEFIFFSPKFIFYVPFSASISFTLIVIVSALSSIVISLSIYRIRMMGIGVRKSGSGFLGFIIGAGAGACSCGSIGFAVISTFGAVGGTATAFLTNYEIPLRLVSIAILAYTYYVTVKGITAQCKIT</sequence>
<feature type="transmembrane region" description="Helical" evidence="1">
    <location>
        <begin position="15"/>
        <end position="39"/>
    </location>
</feature>
<dbReference type="AlphaFoldDB" id="A0A2H1FI04"/>
<reference evidence="3" key="1">
    <citation type="submission" date="2017-03" db="EMBL/GenBank/DDBJ databases">
        <authorList>
            <person name="Herbold C."/>
        </authorList>
    </citation>
    <scope>NUCLEOTIDE SEQUENCE [LARGE SCALE GENOMIC DNA]</scope>
</reference>
<dbReference type="EMBL" id="LT841358">
    <property type="protein sequence ID" value="SMH72401.1"/>
    <property type="molecule type" value="Genomic_DNA"/>
</dbReference>
<feature type="transmembrane region" description="Helical" evidence="1">
    <location>
        <begin position="90"/>
        <end position="111"/>
    </location>
</feature>
<evidence type="ECO:0000313" key="2">
    <source>
        <dbReference type="EMBL" id="SMH72401.1"/>
    </source>
</evidence>
<keyword evidence="1" id="KW-0812">Transmembrane</keyword>
<evidence type="ECO:0000256" key="1">
    <source>
        <dbReference type="SAM" id="Phobius"/>
    </source>
</evidence>
<keyword evidence="3" id="KW-1185">Reference proteome</keyword>
<feature type="transmembrane region" description="Helical" evidence="1">
    <location>
        <begin position="131"/>
        <end position="149"/>
    </location>
</feature>
<feature type="transmembrane region" description="Helical" evidence="1">
    <location>
        <begin position="45"/>
        <end position="69"/>
    </location>
</feature>
<organism evidence="2 3">
    <name type="scientific">Candidatus Nitrosotalea okcheonensis</name>
    <dbReference type="NCBI Taxonomy" id="1903276"/>
    <lineage>
        <taxon>Archaea</taxon>
        <taxon>Nitrososphaerota</taxon>
        <taxon>Nitrososphaeria</taxon>
        <taxon>Nitrosotaleales</taxon>
        <taxon>Nitrosotaleaceae</taxon>
        <taxon>Nitrosotalea</taxon>
    </lineage>
</organism>
<keyword evidence="1" id="KW-0472">Membrane</keyword>
<protein>
    <submittedName>
        <fullName evidence="2">Uncharacterized protein</fullName>
    </submittedName>
</protein>
<evidence type="ECO:0000313" key="3">
    <source>
        <dbReference type="Proteomes" id="UP000230607"/>
    </source>
</evidence>
<name>A0A2H1FI04_9ARCH</name>
<proteinExistence type="predicted"/>
<keyword evidence="1" id="KW-1133">Transmembrane helix</keyword>
<dbReference type="RefSeq" id="WP_231911793.1">
    <property type="nucleotide sequence ID" value="NZ_LT841358.1"/>
</dbReference>
<dbReference type="Proteomes" id="UP000230607">
    <property type="component" value="Chromosome 1"/>
</dbReference>